<organism evidence="2">
    <name type="scientific">Alkalihalophilus sp. As8PL</name>
    <dbReference type="NCBI Taxonomy" id="3237103"/>
    <lineage>
        <taxon>Bacteria</taxon>
        <taxon>Bacillati</taxon>
        <taxon>Bacillota</taxon>
        <taxon>Bacilli</taxon>
        <taxon>Bacillales</taxon>
        <taxon>Bacillaceae</taxon>
        <taxon>Alkalihalophilus</taxon>
    </lineage>
</organism>
<dbReference type="SUPFAM" id="SSF69618">
    <property type="entry name" value="HemD-like"/>
    <property type="match status" value="1"/>
</dbReference>
<dbReference type="CDD" id="cd06578">
    <property type="entry name" value="HemD"/>
    <property type="match status" value="1"/>
</dbReference>
<sequence>MAKALTGKKVVLTASRKVEEMSTLIEKQGGVPLVRSMQGTVYVAEESVIDELKAVIENGVDWFVLTTGIGTEKLLELAEGVGLKEDLLQLLEKTNIAARGYKTKNALKKYGLTPTISDDDGTTNGLIRAMEGIDFKEKKVAVQLHGVPSPDLRTFFQEKEAVYTEVLPYRHIAPDAADVKKLYHEIIEQQVDAVCFTTILQVRALFDYASSVQSSSELATCFNEKVLAVAVGKLTAEGLTDASVTRMVVPERERMGTMIIELAKYVEANG</sequence>
<dbReference type="NCBIfam" id="NF004584">
    <property type="entry name" value="PRK05928.2-1"/>
    <property type="match status" value="1"/>
</dbReference>
<dbReference type="Gene3D" id="3.40.50.10090">
    <property type="match status" value="2"/>
</dbReference>
<dbReference type="GO" id="GO:0004852">
    <property type="term" value="F:uroporphyrinogen-III synthase activity"/>
    <property type="evidence" value="ECO:0007669"/>
    <property type="project" value="UniProtKB-EC"/>
</dbReference>
<dbReference type="InterPro" id="IPR039793">
    <property type="entry name" value="UROS/Hem4"/>
</dbReference>
<proteinExistence type="predicted"/>
<dbReference type="InterPro" id="IPR036108">
    <property type="entry name" value="4pyrrol_syn_uPrphyn_synt_sf"/>
</dbReference>
<dbReference type="AlphaFoldDB" id="A0AB39BSY2"/>
<protein>
    <submittedName>
        <fullName evidence="2">Uroporphyrinogen-III synthase</fullName>
        <ecNumber evidence="2">4.2.1.75</ecNumber>
    </submittedName>
</protein>
<dbReference type="PANTHER" id="PTHR40082">
    <property type="entry name" value="BLR5956 PROTEIN"/>
    <property type="match status" value="1"/>
</dbReference>
<evidence type="ECO:0000259" key="1">
    <source>
        <dbReference type="Pfam" id="PF02602"/>
    </source>
</evidence>
<keyword evidence="2" id="KW-0456">Lyase</keyword>
<dbReference type="EMBL" id="CP162551">
    <property type="protein sequence ID" value="XDI36918.1"/>
    <property type="molecule type" value="Genomic_DNA"/>
</dbReference>
<dbReference type="InterPro" id="IPR003754">
    <property type="entry name" value="4pyrrol_synth_uPrphyn_synth"/>
</dbReference>
<dbReference type="PANTHER" id="PTHR40082:SF1">
    <property type="entry name" value="BLR5956 PROTEIN"/>
    <property type="match status" value="1"/>
</dbReference>
<dbReference type="GO" id="GO:0006780">
    <property type="term" value="P:uroporphyrinogen III biosynthetic process"/>
    <property type="evidence" value="ECO:0007669"/>
    <property type="project" value="InterPro"/>
</dbReference>
<dbReference type="EC" id="4.2.1.75" evidence="2"/>
<evidence type="ECO:0000313" key="2">
    <source>
        <dbReference type="EMBL" id="XDI36918.1"/>
    </source>
</evidence>
<dbReference type="Pfam" id="PF02602">
    <property type="entry name" value="HEM4"/>
    <property type="match status" value="1"/>
</dbReference>
<dbReference type="RefSeq" id="WP_368504297.1">
    <property type="nucleotide sequence ID" value="NZ_CP162551.1"/>
</dbReference>
<name>A0AB39BSY2_9BACI</name>
<accession>A0AB39BSY2</accession>
<reference evidence="2" key="1">
    <citation type="submission" date="2024-07" db="EMBL/GenBank/DDBJ databases">
        <title>Identification and characteristics of an arsenic-resistant bacterial isolate, which belongs to a novel species.</title>
        <authorList>
            <person name="Juszczyk A."/>
            <person name="Kowalczyk A."/>
            <person name="Was K."/>
            <person name="Kosowicz W."/>
            <person name="Budzyn A."/>
            <person name="Latowski D."/>
        </authorList>
    </citation>
    <scope>NUCLEOTIDE SEQUENCE</scope>
    <source>
        <strain evidence="2">As8PL</strain>
    </source>
</reference>
<feature type="domain" description="Tetrapyrrole biosynthesis uroporphyrinogen III synthase" evidence="1">
    <location>
        <begin position="20"/>
        <end position="259"/>
    </location>
</feature>
<gene>
    <name evidence="2" type="ORF">AB3N04_19965</name>
</gene>